<sequence length="105" mass="12293">MNILNRKKQRFKEVGLMTINDVVEQVYLAWLNDGSHWINKDKTGVFINAANPKEQLLADEVAARAMKGFGFNGQIVCRRKYNPHRLMTLRRVVVCNKNHEQNYYL</sequence>
<dbReference type="Proteomes" id="UP000464749">
    <property type="component" value="Plasmid unnamed2"/>
</dbReference>
<dbReference type="EMBL" id="CP040856">
    <property type="protein sequence ID" value="QIA88649.1"/>
    <property type="molecule type" value="Genomic_DNA"/>
</dbReference>
<dbReference type="RefSeq" id="WP_163589007.1">
    <property type="nucleotide sequence ID" value="NZ_CP040856.1"/>
</dbReference>
<evidence type="ECO:0000313" key="1">
    <source>
        <dbReference type="EMBL" id="QIA88649.1"/>
    </source>
</evidence>
<gene>
    <name evidence="1" type="ORF">FEE39_10430</name>
</gene>
<organism evidence="1 2">
    <name type="scientific">Lactobacillus johnsonii</name>
    <dbReference type="NCBI Taxonomy" id="33959"/>
    <lineage>
        <taxon>Bacteria</taxon>
        <taxon>Bacillati</taxon>
        <taxon>Bacillota</taxon>
        <taxon>Bacilli</taxon>
        <taxon>Lactobacillales</taxon>
        <taxon>Lactobacillaceae</taxon>
        <taxon>Lactobacillus</taxon>
    </lineage>
</organism>
<keyword evidence="1" id="KW-0614">Plasmid</keyword>
<evidence type="ECO:0000313" key="2">
    <source>
        <dbReference type="Proteomes" id="UP000464749"/>
    </source>
</evidence>
<name>A0A9X7T658_LACJH</name>
<geneLocation type="plasmid" evidence="1 2">
    <name>unnamed2</name>
</geneLocation>
<protein>
    <submittedName>
        <fullName evidence="1">Uncharacterized protein</fullName>
    </submittedName>
</protein>
<reference evidence="1 2" key="1">
    <citation type="submission" date="2019-06" db="EMBL/GenBank/DDBJ databases">
        <title>Whole genome sequencing of Lactobacillus johnsonii strain G2A.</title>
        <authorList>
            <person name="Conlan S."/>
            <person name="Thomas P.J."/>
            <person name="Mullikin J."/>
            <person name="Singer J."/>
            <person name="Weaver C."/>
            <person name="Segre J.A."/>
        </authorList>
    </citation>
    <scope>NUCLEOTIDE SEQUENCE [LARGE SCALE GENOMIC DNA]</scope>
    <source>
        <strain evidence="1 2">G2A</strain>
        <plasmid evidence="1 2">unnamed2</plasmid>
    </source>
</reference>
<proteinExistence type="predicted"/>
<dbReference type="AlphaFoldDB" id="A0A9X7T658"/>
<accession>A0A9X7T658</accession>